<protein>
    <submittedName>
        <fullName evidence="2">Uncharacterized protein</fullName>
    </submittedName>
</protein>
<dbReference type="EMBL" id="JMSE01001090">
    <property type="protein sequence ID" value="KDN64863.1"/>
    <property type="molecule type" value="Genomic_DNA"/>
</dbReference>
<dbReference type="AlphaFoldDB" id="A0A066X6T6"/>
<dbReference type="Proteomes" id="UP000027238">
    <property type="component" value="Unassembled WGS sequence"/>
</dbReference>
<organism evidence="2 3">
    <name type="scientific">Colletotrichum sublineola</name>
    <name type="common">Sorghum anthracnose fungus</name>
    <dbReference type="NCBI Taxonomy" id="1173701"/>
    <lineage>
        <taxon>Eukaryota</taxon>
        <taxon>Fungi</taxon>
        <taxon>Dikarya</taxon>
        <taxon>Ascomycota</taxon>
        <taxon>Pezizomycotina</taxon>
        <taxon>Sordariomycetes</taxon>
        <taxon>Hypocreomycetidae</taxon>
        <taxon>Glomerellales</taxon>
        <taxon>Glomerellaceae</taxon>
        <taxon>Colletotrichum</taxon>
        <taxon>Colletotrichum graminicola species complex</taxon>
    </lineage>
</organism>
<evidence type="ECO:0000256" key="1">
    <source>
        <dbReference type="SAM" id="MobiDB-lite"/>
    </source>
</evidence>
<reference evidence="3" key="1">
    <citation type="journal article" date="2014" name="Genome Announc.">
        <title>Draft genome sequence of Colletotrichum sublineola, a destructive pathogen of cultivated sorghum.</title>
        <authorList>
            <person name="Baroncelli R."/>
            <person name="Sanz-Martin J.M."/>
            <person name="Rech G.E."/>
            <person name="Sukno S.A."/>
            <person name="Thon M.R."/>
        </authorList>
    </citation>
    <scope>NUCLEOTIDE SEQUENCE [LARGE SCALE GENOMIC DNA]</scope>
    <source>
        <strain evidence="3">TX430BB</strain>
    </source>
</reference>
<dbReference type="eggNOG" id="ENOG502T60N">
    <property type="taxonomic scope" value="Eukaryota"/>
</dbReference>
<keyword evidence="3" id="KW-1185">Reference proteome</keyword>
<dbReference type="HOGENOM" id="CLU_930697_0_0_1"/>
<proteinExistence type="predicted"/>
<dbReference type="OrthoDB" id="4848063at2759"/>
<feature type="region of interest" description="Disordered" evidence="1">
    <location>
        <begin position="1"/>
        <end position="27"/>
    </location>
</feature>
<dbReference type="OMA" id="GPREQAH"/>
<evidence type="ECO:0000313" key="3">
    <source>
        <dbReference type="Proteomes" id="UP000027238"/>
    </source>
</evidence>
<evidence type="ECO:0000313" key="2">
    <source>
        <dbReference type="EMBL" id="KDN64863.1"/>
    </source>
</evidence>
<accession>A0A066X6T6</accession>
<dbReference type="STRING" id="1173701.A0A066X6T6"/>
<sequence length="299" mass="33304">MCGGASAMDENRERSPPVTLSQPSTKRARLSSAAVEPVFGRLKAIADPNSEHIIQISSRRLGDNRPIIDHISDDTFAVLGPREQAHVVLDKILRHSDKPTFTCIARLVSDTEPAVPINYTPAVALSVSHGDLHDGIGETRAVPAPELDGSVLSRRSLDAALEKWSVWGRPDIELKLLVDEMKTLEPQARSVELLVIQQYAANNPEMTVLHFNSMFWTGQRYCYNWVAKQGKTQIGKDAIRLDLLVHFWSMSVNPNLRPVDSLRLLHGSSDLPFPWNKLRPTNMAGGPGRSYESFLQDRK</sequence>
<comment type="caution">
    <text evidence="2">The sequence shown here is derived from an EMBL/GenBank/DDBJ whole genome shotgun (WGS) entry which is preliminary data.</text>
</comment>
<name>A0A066X6T6_COLSU</name>
<gene>
    <name evidence="2" type="ORF">CSUB01_02353</name>
</gene>